<evidence type="ECO:0000313" key="1">
    <source>
        <dbReference type="EMBL" id="ORX03371.1"/>
    </source>
</evidence>
<protein>
    <recommendedName>
        <fullName evidence="3">DUF2804 domain-containing protein</fullName>
    </recommendedName>
</protein>
<evidence type="ECO:0000313" key="2">
    <source>
        <dbReference type="Proteomes" id="UP000193090"/>
    </source>
</evidence>
<dbReference type="EMBL" id="LQPZ01000028">
    <property type="protein sequence ID" value="ORX03371.1"/>
    <property type="molecule type" value="Genomic_DNA"/>
</dbReference>
<dbReference type="InterPro" id="IPR021243">
    <property type="entry name" value="DUF2804"/>
</dbReference>
<dbReference type="Pfam" id="PF10974">
    <property type="entry name" value="DUF2804"/>
    <property type="match status" value="1"/>
</dbReference>
<dbReference type="PANTHER" id="PTHR35868">
    <property type="entry name" value="DUF2804 DOMAIN-CONTAINING PROTEIN-RELATED"/>
    <property type="match status" value="1"/>
</dbReference>
<keyword evidence="2" id="KW-1185">Reference proteome</keyword>
<dbReference type="PANTHER" id="PTHR35868:SF4">
    <property type="entry name" value="DUF2804 DOMAIN-CONTAINING PROTEIN"/>
    <property type="match status" value="1"/>
</dbReference>
<reference evidence="1 2" key="1">
    <citation type="submission" date="2016-01" db="EMBL/GenBank/DDBJ databases">
        <title>The new phylogeny of the genus Mycobacterium.</title>
        <authorList>
            <person name="Tarcisio F."/>
            <person name="Conor M."/>
            <person name="Antonella G."/>
            <person name="Elisabetta G."/>
            <person name="Giulia F.S."/>
            <person name="Sara T."/>
            <person name="Anna F."/>
            <person name="Clotilde B."/>
            <person name="Roberto B."/>
            <person name="Veronica D.S."/>
            <person name="Fabio R."/>
            <person name="Monica P."/>
            <person name="Olivier J."/>
            <person name="Enrico T."/>
            <person name="Nicola S."/>
        </authorList>
    </citation>
    <scope>NUCLEOTIDE SEQUENCE [LARGE SCALE GENOMIC DNA]</scope>
    <source>
        <strain evidence="1 2">DSM 44153</strain>
    </source>
</reference>
<dbReference type="STRING" id="1798.AWC30_10795"/>
<dbReference type="Proteomes" id="UP000193090">
    <property type="component" value="Unassembled WGS sequence"/>
</dbReference>
<evidence type="ECO:0008006" key="3">
    <source>
        <dbReference type="Google" id="ProtNLM"/>
    </source>
</evidence>
<gene>
    <name evidence="1" type="ORF">AWC30_10795</name>
</gene>
<proteinExistence type="predicted"/>
<name>A0A1X2EK64_9MYCO</name>
<comment type="caution">
    <text evidence="1">The sequence shown here is derived from an EMBL/GenBank/DDBJ whole genome shotgun (WGS) entry which is preliminary data.</text>
</comment>
<sequence>MPITNPADAYRGFSRLWHRFRLKEWIGFLLVHPEMSGAMIMQDVRYIASSELFIRDVRTNRLVEKDVILRGGSIGLPPDLRHGGRCTVEKSGYRLQYGFELSAKTISLEFDCAADRRGPAIAGSLTLDVEDAIPALSISAKITPTIDYYTFKQPFPAEGTVTVGDRTYVFDRTRDFALIDENRSYFPYSTRWTWGTFATRVPAGVISSSFVDRSELSDADDESSNWVPGGVEPLVGITFEFDPANPMSTARVRDRDGRLDVTFTPSGHKDVDVNLLAAAIDYIQVAGTYRGAVTSLAGEVFTFAEAPGVLERMKTRF</sequence>
<accession>A0A1X2EK64</accession>
<organism evidence="1 2">
    <name type="scientific">Mycolicibacillus trivialis</name>
    <dbReference type="NCBI Taxonomy" id="1798"/>
    <lineage>
        <taxon>Bacteria</taxon>
        <taxon>Bacillati</taxon>
        <taxon>Actinomycetota</taxon>
        <taxon>Actinomycetes</taxon>
        <taxon>Mycobacteriales</taxon>
        <taxon>Mycobacteriaceae</taxon>
        <taxon>Mycolicibacillus</taxon>
    </lineage>
</organism>
<dbReference type="AlphaFoldDB" id="A0A1X2EK64"/>